<feature type="non-terminal residue" evidence="2">
    <location>
        <position position="268"/>
    </location>
</feature>
<sequence length="268" mass="29540">MSWANGCWIGQQPPELQGLTYAEELVIARAHTTKCWVKLKSRQDGRVWQKGASGNVCIHPHEVTNIATVLPRPIDKLYDEIAVIIVTDDKAVTPETIESLKSSPVLVRRKRILDALVWLKSNNVLYKDITIDGDALATYPDDYGHPAGSRPMYPIHLQPANATRASEGANYATNGYGMEEAEGDADGAEDAYAQAEGEAPATAQATFDVDNNQKNLKIRKLQALIHIKENGDFLKTSKSSVPINTRSQPKLFGYLFPTLFPYGVGLFE</sequence>
<accession>A0A0D7B4D5</accession>
<organism evidence="2 3">
    <name type="scientific">Cylindrobasidium torrendii FP15055 ss-10</name>
    <dbReference type="NCBI Taxonomy" id="1314674"/>
    <lineage>
        <taxon>Eukaryota</taxon>
        <taxon>Fungi</taxon>
        <taxon>Dikarya</taxon>
        <taxon>Basidiomycota</taxon>
        <taxon>Agaricomycotina</taxon>
        <taxon>Agaricomycetes</taxon>
        <taxon>Agaricomycetidae</taxon>
        <taxon>Agaricales</taxon>
        <taxon>Marasmiineae</taxon>
        <taxon>Physalacriaceae</taxon>
        <taxon>Cylindrobasidium</taxon>
    </lineage>
</organism>
<name>A0A0D7B4D5_9AGAR</name>
<protein>
    <recommendedName>
        <fullName evidence="1">DUF6570 domain-containing protein</fullName>
    </recommendedName>
</protein>
<dbReference type="STRING" id="1314674.A0A0D7B4D5"/>
<dbReference type="EMBL" id="KN880606">
    <property type="protein sequence ID" value="KIY65049.1"/>
    <property type="molecule type" value="Genomic_DNA"/>
</dbReference>
<feature type="domain" description="DUF6570" evidence="1">
    <location>
        <begin position="2"/>
        <end position="136"/>
    </location>
</feature>
<dbReference type="Proteomes" id="UP000054007">
    <property type="component" value="Unassembled WGS sequence"/>
</dbReference>
<evidence type="ECO:0000313" key="2">
    <source>
        <dbReference type="EMBL" id="KIY65049.1"/>
    </source>
</evidence>
<gene>
    <name evidence="2" type="ORF">CYLTODRAFT_357472</name>
</gene>
<reference evidence="2 3" key="1">
    <citation type="journal article" date="2015" name="Fungal Genet. Biol.">
        <title>Evolution of novel wood decay mechanisms in Agaricales revealed by the genome sequences of Fistulina hepatica and Cylindrobasidium torrendii.</title>
        <authorList>
            <person name="Floudas D."/>
            <person name="Held B.W."/>
            <person name="Riley R."/>
            <person name="Nagy L.G."/>
            <person name="Koehler G."/>
            <person name="Ransdell A.S."/>
            <person name="Younus H."/>
            <person name="Chow J."/>
            <person name="Chiniquy J."/>
            <person name="Lipzen A."/>
            <person name="Tritt A."/>
            <person name="Sun H."/>
            <person name="Haridas S."/>
            <person name="LaButti K."/>
            <person name="Ohm R.A."/>
            <person name="Kues U."/>
            <person name="Blanchette R.A."/>
            <person name="Grigoriev I.V."/>
            <person name="Minto R.E."/>
            <person name="Hibbett D.S."/>
        </authorList>
    </citation>
    <scope>NUCLEOTIDE SEQUENCE [LARGE SCALE GENOMIC DNA]</scope>
    <source>
        <strain evidence="2 3">FP15055 ss-10</strain>
    </source>
</reference>
<dbReference type="InterPro" id="IPR046700">
    <property type="entry name" value="DUF6570"/>
</dbReference>
<keyword evidence="3" id="KW-1185">Reference proteome</keyword>
<dbReference type="Pfam" id="PF20209">
    <property type="entry name" value="DUF6570"/>
    <property type="match status" value="1"/>
</dbReference>
<evidence type="ECO:0000259" key="1">
    <source>
        <dbReference type="Pfam" id="PF20209"/>
    </source>
</evidence>
<dbReference type="AlphaFoldDB" id="A0A0D7B4D5"/>
<evidence type="ECO:0000313" key="3">
    <source>
        <dbReference type="Proteomes" id="UP000054007"/>
    </source>
</evidence>
<proteinExistence type="predicted"/>
<dbReference type="OrthoDB" id="3257061at2759"/>